<evidence type="ECO:0000256" key="2">
    <source>
        <dbReference type="ARBA" id="ARBA00022833"/>
    </source>
</evidence>
<dbReference type="CDD" id="cd00067">
    <property type="entry name" value="GAL4"/>
    <property type="match status" value="1"/>
</dbReference>
<evidence type="ECO:0000256" key="4">
    <source>
        <dbReference type="ARBA" id="ARBA00023125"/>
    </source>
</evidence>
<sequence>MRQRARRACVACRRRKRKCDGQVPCRNCSDYEYRCVYEPTASRRFSLDESPRPAANTMPKPVGTDSQASPAFTNVEERAHRSPQSPARTRGFLDLLKSRYMNKESSVSFPRSLAVELQTSNLPRLHAFAYHAGVRGEPTFSPQHHLIDLITLVQVKRLLDIYESIIHPIFGFLEIDNLGRQCDAHWNGNAQGSAFEAIACGFITLASLFSDFLTPQVEATIVEHAKALLESPYPVSNPTVHWVMAWILRTIYLRATSRPYIAWMSSCTTMHVAESVGLHRSLHQVTVLASSGTNLLEQTIETRERTFQVARSLNLLISYDYGRSSINLGVSNARPLASRQNDFTTQICGLICGIAADDAASDTTSENTDLFLLLDKVSNAPAEHDFIVLTRAELALCIYRRLHHFGHILNEDKIDQIIEVGMPALEAARRLAAVGHPWWNVLSTVFHFICVLLSINSNKSLERVAEAVRTMEALAQYLGTHMAREAVQTAKDLVKAALDQRRKATQSLENALTGSAALGRSPNVEAFQDSDWNLFLQPFDQNYFESFADFPQQYFAEVAQQNLPDMAPNGI</sequence>
<accession>A0A0D1YYZ9</accession>
<evidence type="ECO:0000313" key="10">
    <source>
        <dbReference type="Proteomes" id="UP000053599"/>
    </source>
</evidence>
<dbReference type="Gene3D" id="4.10.240.10">
    <property type="entry name" value="Zn(2)-C6 fungal-type DNA-binding domain"/>
    <property type="match status" value="1"/>
</dbReference>
<keyword evidence="3" id="KW-0805">Transcription regulation</keyword>
<dbReference type="InterPro" id="IPR052478">
    <property type="entry name" value="Metabolite_Synth_Reg"/>
</dbReference>
<organism evidence="9 10">
    <name type="scientific">Exophiala sideris</name>
    <dbReference type="NCBI Taxonomy" id="1016849"/>
    <lineage>
        <taxon>Eukaryota</taxon>
        <taxon>Fungi</taxon>
        <taxon>Dikarya</taxon>
        <taxon>Ascomycota</taxon>
        <taxon>Pezizomycotina</taxon>
        <taxon>Eurotiomycetes</taxon>
        <taxon>Chaetothyriomycetidae</taxon>
        <taxon>Chaetothyriales</taxon>
        <taxon>Herpotrichiellaceae</taxon>
        <taxon>Exophiala</taxon>
    </lineage>
</organism>
<feature type="region of interest" description="Disordered" evidence="7">
    <location>
        <begin position="47"/>
        <end position="67"/>
    </location>
</feature>
<keyword evidence="5" id="KW-0804">Transcription</keyword>
<dbReference type="PROSITE" id="PS50048">
    <property type="entry name" value="ZN2_CY6_FUNGAL_2"/>
    <property type="match status" value="1"/>
</dbReference>
<dbReference type="GO" id="GO:0003677">
    <property type="term" value="F:DNA binding"/>
    <property type="evidence" value="ECO:0007669"/>
    <property type="project" value="UniProtKB-KW"/>
</dbReference>
<feature type="domain" description="Zn(2)-C6 fungal-type" evidence="8">
    <location>
        <begin position="8"/>
        <end position="37"/>
    </location>
</feature>
<keyword evidence="6" id="KW-0539">Nucleus</keyword>
<keyword evidence="1" id="KW-0479">Metal-binding</keyword>
<evidence type="ECO:0000313" key="9">
    <source>
        <dbReference type="EMBL" id="KIV87857.1"/>
    </source>
</evidence>
<dbReference type="InterPro" id="IPR007219">
    <property type="entry name" value="XnlR_reg_dom"/>
</dbReference>
<dbReference type="Proteomes" id="UP000053599">
    <property type="component" value="Unassembled WGS sequence"/>
</dbReference>
<reference evidence="9 10" key="1">
    <citation type="submission" date="2015-01" db="EMBL/GenBank/DDBJ databases">
        <title>The Genome Sequence of Exophiala sideris CBS121828.</title>
        <authorList>
            <consortium name="The Broad Institute Genomics Platform"/>
            <person name="Cuomo C."/>
            <person name="de Hoog S."/>
            <person name="Gorbushina A."/>
            <person name="Stielow B."/>
            <person name="Teixiera M."/>
            <person name="Abouelleil A."/>
            <person name="Chapman S.B."/>
            <person name="Priest M."/>
            <person name="Young S.K."/>
            <person name="Wortman J."/>
            <person name="Nusbaum C."/>
            <person name="Birren B."/>
        </authorList>
    </citation>
    <scope>NUCLEOTIDE SEQUENCE [LARGE SCALE GENOMIC DNA]</scope>
    <source>
        <strain evidence="9 10">CBS 121828</strain>
    </source>
</reference>
<evidence type="ECO:0000256" key="7">
    <source>
        <dbReference type="SAM" id="MobiDB-lite"/>
    </source>
</evidence>
<evidence type="ECO:0000256" key="1">
    <source>
        <dbReference type="ARBA" id="ARBA00022723"/>
    </source>
</evidence>
<dbReference type="PANTHER" id="PTHR31779">
    <property type="entry name" value="2-NITROPROPANE DIOXYGENASE FAMILY, PUTATIVE (AFU_ORTHOLOGUE AFUA_2G17430)-RELATED"/>
    <property type="match status" value="1"/>
</dbReference>
<dbReference type="AlphaFoldDB" id="A0A0D1YYZ9"/>
<evidence type="ECO:0000256" key="5">
    <source>
        <dbReference type="ARBA" id="ARBA00023163"/>
    </source>
</evidence>
<evidence type="ECO:0000256" key="6">
    <source>
        <dbReference type="ARBA" id="ARBA00023242"/>
    </source>
</evidence>
<dbReference type="OrthoDB" id="4064873at2759"/>
<dbReference type="GO" id="GO:0009410">
    <property type="term" value="P:response to xenobiotic stimulus"/>
    <property type="evidence" value="ECO:0007669"/>
    <property type="project" value="TreeGrafter"/>
</dbReference>
<dbReference type="Pfam" id="PF04082">
    <property type="entry name" value="Fungal_trans"/>
    <property type="match status" value="1"/>
</dbReference>
<dbReference type="CDD" id="cd12148">
    <property type="entry name" value="fungal_TF_MHR"/>
    <property type="match status" value="1"/>
</dbReference>
<name>A0A0D1YYZ9_9EURO</name>
<dbReference type="GO" id="GO:0008270">
    <property type="term" value="F:zinc ion binding"/>
    <property type="evidence" value="ECO:0007669"/>
    <property type="project" value="InterPro"/>
</dbReference>
<evidence type="ECO:0000256" key="3">
    <source>
        <dbReference type="ARBA" id="ARBA00023015"/>
    </source>
</evidence>
<dbReference type="PANTHER" id="PTHR31779:SF6">
    <property type="entry name" value="SNOAL-LIKE DOMAIN-CONTAINING PROTEIN"/>
    <property type="match status" value="1"/>
</dbReference>
<dbReference type="GO" id="GO:0006351">
    <property type="term" value="P:DNA-templated transcription"/>
    <property type="evidence" value="ECO:0007669"/>
    <property type="project" value="InterPro"/>
</dbReference>
<dbReference type="PROSITE" id="PS00463">
    <property type="entry name" value="ZN2_CY6_FUNGAL_1"/>
    <property type="match status" value="1"/>
</dbReference>
<dbReference type="InterPro" id="IPR001138">
    <property type="entry name" value="Zn2Cys6_DnaBD"/>
</dbReference>
<dbReference type="HOGENOM" id="CLU_019691_0_0_1"/>
<gene>
    <name evidence="9" type="ORF">PV11_03375</name>
</gene>
<dbReference type="InterPro" id="IPR036864">
    <property type="entry name" value="Zn2-C6_fun-type_DNA-bd_sf"/>
</dbReference>
<dbReference type="GO" id="GO:0000981">
    <property type="term" value="F:DNA-binding transcription factor activity, RNA polymerase II-specific"/>
    <property type="evidence" value="ECO:0007669"/>
    <property type="project" value="InterPro"/>
</dbReference>
<protein>
    <recommendedName>
        <fullName evidence="8">Zn(2)-C6 fungal-type domain-containing protein</fullName>
    </recommendedName>
</protein>
<dbReference type="Pfam" id="PF00172">
    <property type="entry name" value="Zn_clus"/>
    <property type="match status" value="1"/>
</dbReference>
<dbReference type="SMART" id="SM00066">
    <property type="entry name" value="GAL4"/>
    <property type="match status" value="1"/>
</dbReference>
<dbReference type="EMBL" id="KN846951">
    <property type="protein sequence ID" value="KIV87857.1"/>
    <property type="molecule type" value="Genomic_DNA"/>
</dbReference>
<evidence type="ECO:0000259" key="8">
    <source>
        <dbReference type="PROSITE" id="PS50048"/>
    </source>
</evidence>
<keyword evidence="4" id="KW-0238">DNA-binding</keyword>
<dbReference type="SUPFAM" id="SSF57701">
    <property type="entry name" value="Zn2/Cys6 DNA-binding domain"/>
    <property type="match status" value="1"/>
</dbReference>
<proteinExistence type="predicted"/>
<keyword evidence="2" id="KW-0862">Zinc</keyword>